<reference evidence="1 2" key="1">
    <citation type="submission" date="2017-02" db="EMBL/GenBank/DDBJ databases">
        <title>The complete genomic sequence of a novel cold adapted crude oil-degrading bacterium Planococcus qaidamina Y42.</title>
        <authorList>
            <person name="Yang R."/>
        </authorList>
    </citation>
    <scope>NUCLEOTIDE SEQUENCE [LARGE SCALE GENOMIC DNA]</scope>
    <source>
        <strain evidence="1 2">Y42</strain>
    </source>
</reference>
<dbReference type="SUPFAM" id="SSF46785">
    <property type="entry name" value="Winged helix' DNA-binding domain"/>
    <property type="match status" value="1"/>
</dbReference>
<sequence>MEQLIKELRLTVGGNGDVSIIHEARWHLPISSYEVSFGRVKRFKMDVLMKMLLFAFQETDIHRAATLADMLLVEELFIRDLIDKMQRTGLIHLEKKGYKLTAKGIDYLEKGIFEEDMEAEQTLILYSTVHDMYFLSEDNRIPEGGGKLPPYRYVAEENIDRAQVVELLSNEGFNSEEEGFQILVTEVTDHEELEAEFIPCIEFQLYDQKQDLFFARVWNTMTSHWDEVLEKQIEEHEVVKWREEMEEKKLET</sequence>
<protein>
    <submittedName>
        <fullName evidence="1">Uncharacterized protein</fullName>
    </submittedName>
</protein>
<keyword evidence="2" id="KW-1185">Reference proteome</keyword>
<dbReference type="InterPro" id="IPR036388">
    <property type="entry name" value="WH-like_DNA-bd_sf"/>
</dbReference>
<dbReference type="AlphaFoldDB" id="A0A1Q2KVZ1"/>
<organism evidence="1 2">
    <name type="scientific">Planococcus lenghuensis</name>
    <dbReference type="NCBI Taxonomy" id="2213202"/>
    <lineage>
        <taxon>Bacteria</taxon>
        <taxon>Bacillati</taxon>
        <taxon>Bacillota</taxon>
        <taxon>Bacilli</taxon>
        <taxon>Bacillales</taxon>
        <taxon>Caryophanaceae</taxon>
        <taxon>Planococcus</taxon>
    </lineage>
</organism>
<dbReference type="OrthoDB" id="2730772at2"/>
<dbReference type="RefSeq" id="WP_077588163.1">
    <property type="nucleotide sequence ID" value="NZ_CP019640.1"/>
</dbReference>
<accession>A0A1Q2KVZ1</accession>
<dbReference type="Proteomes" id="UP000188184">
    <property type="component" value="Chromosome"/>
</dbReference>
<evidence type="ECO:0000313" key="2">
    <source>
        <dbReference type="Proteomes" id="UP000188184"/>
    </source>
</evidence>
<evidence type="ECO:0000313" key="1">
    <source>
        <dbReference type="EMBL" id="AQQ52286.1"/>
    </source>
</evidence>
<proteinExistence type="predicted"/>
<name>A0A1Q2KVZ1_9BACL</name>
<dbReference type="InterPro" id="IPR036390">
    <property type="entry name" value="WH_DNA-bd_sf"/>
</dbReference>
<dbReference type="KEGG" id="pmar:B0X71_03605"/>
<dbReference type="Gene3D" id="1.10.10.10">
    <property type="entry name" value="Winged helix-like DNA-binding domain superfamily/Winged helix DNA-binding domain"/>
    <property type="match status" value="1"/>
</dbReference>
<dbReference type="EMBL" id="CP019640">
    <property type="protein sequence ID" value="AQQ52286.1"/>
    <property type="molecule type" value="Genomic_DNA"/>
</dbReference>
<gene>
    <name evidence="1" type="ORF">B0X71_03605</name>
</gene>